<keyword evidence="3" id="KW-1185">Reference proteome</keyword>
<dbReference type="AlphaFoldDB" id="A0A9Q9I811"/>
<evidence type="ECO:0000256" key="1">
    <source>
        <dbReference type="SAM" id="MobiDB-lite"/>
    </source>
</evidence>
<dbReference type="OrthoDB" id="3405683at2"/>
<feature type="compositionally biased region" description="Low complexity" evidence="1">
    <location>
        <begin position="68"/>
        <end position="83"/>
    </location>
</feature>
<dbReference type="RefSeq" id="WP_052388030.1">
    <property type="nucleotide sequence ID" value="NZ_CP073767.1"/>
</dbReference>
<organism evidence="2 3">
    <name type="scientific">Dactylosporangium aurantiacum</name>
    <dbReference type="NCBI Taxonomy" id="35754"/>
    <lineage>
        <taxon>Bacteria</taxon>
        <taxon>Bacillati</taxon>
        <taxon>Actinomycetota</taxon>
        <taxon>Actinomycetes</taxon>
        <taxon>Micromonosporales</taxon>
        <taxon>Micromonosporaceae</taxon>
        <taxon>Dactylosporangium</taxon>
    </lineage>
</organism>
<dbReference type="Proteomes" id="UP001058003">
    <property type="component" value="Chromosome"/>
</dbReference>
<accession>A0A9Q9I811</accession>
<evidence type="ECO:0000313" key="3">
    <source>
        <dbReference type="Proteomes" id="UP001058003"/>
    </source>
</evidence>
<dbReference type="KEGG" id="daur:Daura_32220"/>
<evidence type="ECO:0000313" key="2">
    <source>
        <dbReference type="EMBL" id="UWZ51404.1"/>
    </source>
</evidence>
<name>A0A9Q9I811_9ACTN</name>
<protein>
    <submittedName>
        <fullName evidence="2">Uncharacterized protein</fullName>
    </submittedName>
</protein>
<dbReference type="EMBL" id="CP073767">
    <property type="protein sequence ID" value="UWZ51404.1"/>
    <property type="molecule type" value="Genomic_DNA"/>
</dbReference>
<sequence length="140" mass="14067">MDANDDDRDQGGRGGSAAVEHELGRGRYGPGARDEVTVPGTGPVRAAKQGDFGDSVDVTLDAETLRDGGPTSTGGVRTTTGSSAGPGGAGRPPPAAAAGDSRRDLTVQAVTLFCFVRLGDDAGCERLVGGGHLVRVPLPQ</sequence>
<feature type="region of interest" description="Disordered" evidence="1">
    <location>
        <begin position="1"/>
        <end position="102"/>
    </location>
</feature>
<proteinExistence type="predicted"/>
<reference evidence="2" key="1">
    <citation type="submission" date="2021-04" db="EMBL/GenBank/DDBJ databases">
        <title>Dactylosporangium aurantiacum NRRL B-8018 full assembly.</title>
        <authorList>
            <person name="Hartkoorn R.C."/>
            <person name="Beaudoing E."/>
            <person name="Hot D."/>
        </authorList>
    </citation>
    <scope>NUCLEOTIDE SEQUENCE</scope>
    <source>
        <strain evidence="2">NRRL B-8018</strain>
    </source>
</reference>
<gene>
    <name evidence="2" type="ORF">Daura_32220</name>
</gene>